<evidence type="ECO:0000256" key="1">
    <source>
        <dbReference type="SAM" id="MobiDB-lite"/>
    </source>
</evidence>
<evidence type="ECO:0000256" key="2">
    <source>
        <dbReference type="SAM" id="SignalP"/>
    </source>
</evidence>
<protein>
    <recommendedName>
        <fullName evidence="5">Endoglucanase</fullName>
    </recommendedName>
</protein>
<evidence type="ECO:0000313" key="3">
    <source>
        <dbReference type="EMBL" id="TGZ76166.1"/>
    </source>
</evidence>
<dbReference type="PANTHER" id="PTHR36182:SF1">
    <property type="entry name" value="PROTEIN, PUTATIVE (AFU_ORTHOLOGUE AFUA_6G10930)-RELATED"/>
    <property type="match status" value="1"/>
</dbReference>
<name>A0A4S2MH50_9PEZI</name>
<evidence type="ECO:0000313" key="4">
    <source>
        <dbReference type="Proteomes" id="UP000298138"/>
    </source>
</evidence>
<evidence type="ECO:0008006" key="5">
    <source>
        <dbReference type="Google" id="ProtNLM"/>
    </source>
</evidence>
<dbReference type="Proteomes" id="UP000298138">
    <property type="component" value="Unassembled WGS sequence"/>
</dbReference>
<dbReference type="InParanoid" id="A0A4S2MH50"/>
<accession>A0A4S2MH50</accession>
<feature type="chain" id="PRO_5020405655" description="Endoglucanase" evidence="2">
    <location>
        <begin position="24"/>
        <end position="301"/>
    </location>
</feature>
<feature type="compositionally biased region" description="Basic and acidic residues" evidence="1">
    <location>
        <begin position="242"/>
        <end position="281"/>
    </location>
</feature>
<dbReference type="OrthoDB" id="2342176at2759"/>
<dbReference type="EMBL" id="ML220212">
    <property type="protein sequence ID" value="TGZ76166.1"/>
    <property type="molecule type" value="Genomic_DNA"/>
</dbReference>
<reference evidence="3 4" key="1">
    <citation type="submission" date="2019-04" db="EMBL/GenBank/DDBJ databases">
        <title>Comparative genomics and transcriptomics to analyze fruiting body development in filamentous ascomycetes.</title>
        <authorList>
            <consortium name="DOE Joint Genome Institute"/>
            <person name="Lutkenhaus R."/>
            <person name="Traeger S."/>
            <person name="Breuer J."/>
            <person name="Kuo A."/>
            <person name="Lipzen A."/>
            <person name="Pangilinan J."/>
            <person name="Dilworth D."/>
            <person name="Sandor L."/>
            <person name="Poggeler S."/>
            <person name="Barry K."/>
            <person name="Grigoriev I.V."/>
            <person name="Nowrousian M."/>
        </authorList>
    </citation>
    <scope>NUCLEOTIDE SEQUENCE [LARGE SCALE GENOMIC DNA]</scope>
    <source>
        <strain evidence="3 4">CBS 389.68</strain>
    </source>
</reference>
<keyword evidence="2" id="KW-0732">Signal</keyword>
<dbReference type="Gene3D" id="2.70.50.70">
    <property type="match status" value="1"/>
</dbReference>
<feature type="region of interest" description="Disordered" evidence="1">
    <location>
        <begin position="239"/>
        <end position="281"/>
    </location>
</feature>
<dbReference type="PANTHER" id="PTHR36182">
    <property type="entry name" value="PROTEIN, PUTATIVE (AFU_ORTHOLOGUE AFUA_6G10930)-RELATED"/>
    <property type="match status" value="1"/>
</dbReference>
<dbReference type="STRING" id="341454.A0A4S2MH50"/>
<dbReference type="AlphaFoldDB" id="A0A4S2MH50"/>
<sequence length="301" mass="32877">MQKLSLSITILLGVFSLLPLTNAHMKLHLPTPLDPTNQYLDFPLSRFGPQLPFPCAGQLPLLLSATPAATWPAGSNQTFTLSGTAPHWGGSCQVSLSYDHGATFRVIKSFPGSCPKRTLREKQEFGFQVPEEAAAGKEVVFGWTWFNREQEMYMNCARVEITRNGRGGGERLEKYPSVLVADVEGVECKTPWKTADTEFPEPGSIVERESPRQLMPLALPTGKDCVGGKTAGELTKLGESTKAGEIKKPVESTKPVETKKPAEVKKPVESKVLESTKPVETKKPVEVKKPVETTKLGCQDA</sequence>
<gene>
    <name evidence="3" type="ORF">EX30DRAFT_345132</name>
</gene>
<keyword evidence="4" id="KW-1185">Reference proteome</keyword>
<proteinExistence type="predicted"/>
<organism evidence="3 4">
    <name type="scientific">Ascodesmis nigricans</name>
    <dbReference type="NCBI Taxonomy" id="341454"/>
    <lineage>
        <taxon>Eukaryota</taxon>
        <taxon>Fungi</taxon>
        <taxon>Dikarya</taxon>
        <taxon>Ascomycota</taxon>
        <taxon>Pezizomycotina</taxon>
        <taxon>Pezizomycetes</taxon>
        <taxon>Pezizales</taxon>
        <taxon>Ascodesmidaceae</taxon>
        <taxon>Ascodesmis</taxon>
    </lineage>
</organism>
<feature type="signal peptide" evidence="2">
    <location>
        <begin position="1"/>
        <end position="23"/>
    </location>
</feature>